<dbReference type="Proteomes" id="UP000031443">
    <property type="component" value="Unassembled WGS sequence"/>
</dbReference>
<dbReference type="eggNOG" id="ENOG502S8KB">
    <property type="taxonomic scope" value="Eukaryota"/>
</dbReference>
<evidence type="ECO:0000259" key="6">
    <source>
        <dbReference type="PROSITE" id="PS50835"/>
    </source>
</evidence>
<dbReference type="PANTHER" id="PTHR10570:SF9">
    <property type="entry name" value="T-CELL SURFACE GLYCOPROTEIN CD3 EPSILON CHAIN"/>
    <property type="match status" value="1"/>
</dbReference>
<reference evidence="8" key="1">
    <citation type="journal article" date="2013" name="Nat. Genet.">
        <title>The draft genomes of soft-shell turtle and green sea turtle yield insights into the development and evolution of the turtle-specific body plan.</title>
        <authorList>
            <person name="Wang Z."/>
            <person name="Pascual-Anaya J."/>
            <person name="Zadissa A."/>
            <person name="Li W."/>
            <person name="Niimura Y."/>
            <person name="Huang Z."/>
            <person name="Li C."/>
            <person name="White S."/>
            <person name="Xiong Z."/>
            <person name="Fang D."/>
            <person name="Wang B."/>
            <person name="Ming Y."/>
            <person name="Chen Y."/>
            <person name="Zheng Y."/>
            <person name="Kuraku S."/>
            <person name="Pignatelli M."/>
            <person name="Herrero J."/>
            <person name="Beal K."/>
            <person name="Nozawa M."/>
            <person name="Li Q."/>
            <person name="Wang J."/>
            <person name="Zhang H."/>
            <person name="Yu L."/>
            <person name="Shigenobu S."/>
            <person name="Wang J."/>
            <person name="Liu J."/>
            <person name="Flicek P."/>
            <person name="Searle S."/>
            <person name="Wang J."/>
            <person name="Kuratani S."/>
            <person name="Yin Y."/>
            <person name="Aken B."/>
            <person name="Zhang G."/>
            <person name="Irie N."/>
        </authorList>
    </citation>
    <scope>NUCLEOTIDE SEQUENCE [LARGE SCALE GENOMIC DNA]</scope>
</reference>
<organism evidence="7 8">
    <name type="scientific">Chelonia mydas</name>
    <name type="common">Green sea-turtle</name>
    <name type="synonym">Chelonia agassizi</name>
    <dbReference type="NCBI Taxonomy" id="8469"/>
    <lineage>
        <taxon>Eukaryota</taxon>
        <taxon>Metazoa</taxon>
        <taxon>Chordata</taxon>
        <taxon>Craniata</taxon>
        <taxon>Vertebrata</taxon>
        <taxon>Euteleostomi</taxon>
        <taxon>Archelosauria</taxon>
        <taxon>Testudinata</taxon>
        <taxon>Testudines</taxon>
        <taxon>Cryptodira</taxon>
        <taxon>Durocryptodira</taxon>
        <taxon>Americhelydia</taxon>
        <taxon>Chelonioidea</taxon>
        <taxon>Cheloniidae</taxon>
        <taxon>Chelonia</taxon>
    </lineage>
</organism>
<accession>M7BCU7</accession>
<dbReference type="SUPFAM" id="SSF48726">
    <property type="entry name" value="Immunoglobulin"/>
    <property type="match status" value="1"/>
</dbReference>
<evidence type="ECO:0000256" key="5">
    <source>
        <dbReference type="SAM" id="Phobius"/>
    </source>
</evidence>
<dbReference type="GO" id="GO:0004888">
    <property type="term" value="F:transmembrane signaling receptor activity"/>
    <property type="evidence" value="ECO:0007669"/>
    <property type="project" value="TreeGrafter"/>
</dbReference>
<keyword evidence="3" id="KW-0732">Signal</keyword>
<dbReference type="InterPro" id="IPR007110">
    <property type="entry name" value="Ig-like_dom"/>
</dbReference>
<dbReference type="Pfam" id="PF16681">
    <property type="entry name" value="Ig_5"/>
    <property type="match status" value="2"/>
</dbReference>
<feature type="domain" description="Ig-like" evidence="6">
    <location>
        <begin position="55"/>
        <end position="173"/>
    </location>
</feature>
<dbReference type="Gene3D" id="2.60.40.10">
    <property type="entry name" value="Immunoglobulins"/>
    <property type="match status" value="2"/>
</dbReference>
<keyword evidence="5" id="KW-1133">Transmembrane helix</keyword>
<dbReference type="EMBL" id="KB536242">
    <property type="protein sequence ID" value="EMP33385.1"/>
    <property type="molecule type" value="Genomic_DNA"/>
</dbReference>
<evidence type="ECO:0000256" key="2">
    <source>
        <dbReference type="ARBA" id="ARBA00022475"/>
    </source>
</evidence>
<dbReference type="InterPro" id="IPR013783">
    <property type="entry name" value="Ig-like_fold"/>
</dbReference>
<gene>
    <name evidence="7" type="ORF">UY3_09457</name>
</gene>
<evidence type="ECO:0000256" key="1">
    <source>
        <dbReference type="ARBA" id="ARBA00004251"/>
    </source>
</evidence>
<evidence type="ECO:0000313" key="7">
    <source>
        <dbReference type="EMBL" id="EMP33385.1"/>
    </source>
</evidence>
<evidence type="ECO:0000256" key="4">
    <source>
        <dbReference type="SAM" id="MobiDB-lite"/>
    </source>
</evidence>
<proteinExistence type="predicted"/>
<keyword evidence="8" id="KW-1185">Reference proteome</keyword>
<protein>
    <submittedName>
        <fullName evidence="7">T-cell surface glycoprotein CD3 epsilon chain</fullName>
    </submittedName>
</protein>
<name>M7BCU7_CHEMY</name>
<feature type="transmembrane region" description="Helical" evidence="5">
    <location>
        <begin position="187"/>
        <end position="211"/>
    </location>
</feature>
<sequence length="269" mass="29389">MHASLFLQTQVINSQPRQQQGKLNTAAAMPQPGATCRVADTVAQENTDTVAQQNPFTVVISKTKVTLTCPLDEGVTWKKEGQDLDAKDSIYEIEEYESSKNDGEYTCGATGDPLKLHLKAKGKWERAEEGVTWKKEGQTLKTTVSIHEIEEYESSKDDGEYTCEDASKSVTLHLKAKVCESCEELDVLTVAGVIIADLLITLGVLILVYYFSKNRKGRVGGSAGVHPRGQKMVRPPPVPNPDYEDSNDAVTTFPGARKGDAMVTMGHKA</sequence>
<keyword evidence="5" id="KW-0812">Transmembrane</keyword>
<dbReference type="InterPro" id="IPR036179">
    <property type="entry name" value="Ig-like_dom_sf"/>
</dbReference>
<dbReference type="PROSITE" id="PS50835">
    <property type="entry name" value="IG_LIKE"/>
    <property type="match status" value="1"/>
</dbReference>
<keyword evidence="5" id="KW-0472">Membrane</keyword>
<evidence type="ECO:0000313" key="8">
    <source>
        <dbReference type="Proteomes" id="UP000031443"/>
    </source>
</evidence>
<keyword evidence="2" id="KW-1003">Cell membrane</keyword>
<dbReference type="GO" id="GO:0042105">
    <property type="term" value="C:alpha-beta T cell receptor complex"/>
    <property type="evidence" value="ECO:0007669"/>
    <property type="project" value="TreeGrafter"/>
</dbReference>
<dbReference type="PANTHER" id="PTHR10570">
    <property type="entry name" value="T-CELL SURFACE GLYCOPROTEIN CD3 GAMMA CHAIN / DELTA CHAIN"/>
    <property type="match status" value="1"/>
</dbReference>
<dbReference type="GO" id="GO:0045059">
    <property type="term" value="P:positive thymic T cell selection"/>
    <property type="evidence" value="ECO:0007669"/>
    <property type="project" value="TreeGrafter"/>
</dbReference>
<evidence type="ECO:0000256" key="3">
    <source>
        <dbReference type="ARBA" id="ARBA00022729"/>
    </source>
</evidence>
<dbReference type="AlphaFoldDB" id="M7BCU7"/>
<dbReference type="STRING" id="8469.M7BCU7"/>
<comment type="subcellular location">
    <subcellularLocation>
        <location evidence="1">Cell membrane</location>
        <topology evidence="1">Single-pass type I membrane protein</topology>
    </subcellularLocation>
</comment>
<dbReference type="GO" id="GO:0007166">
    <property type="term" value="P:cell surface receptor signaling pathway"/>
    <property type="evidence" value="ECO:0007669"/>
    <property type="project" value="TreeGrafter"/>
</dbReference>
<dbReference type="InterPro" id="IPR015484">
    <property type="entry name" value="CD3_esu/gsu/dsu"/>
</dbReference>
<feature type="region of interest" description="Disordered" evidence="4">
    <location>
        <begin position="220"/>
        <end position="243"/>
    </location>
</feature>
<dbReference type="GO" id="GO:0009897">
    <property type="term" value="C:external side of plasma membrane"/>
    <property type="evidence" value="ECO:0007669"/>
    <property type="project" value="TreeGrafter"/>
</dbReference>